<name>A0ABC8K5G1_ERUVS</name>
<reference evidence="1 2" key="1">
    <citation type="submission" date="2022-03" db="EMBL/GenBank/DDBJ databases">
        <authorList>
            <person name="Macdonald S."/>
            <person name="Ahmed S."/>
            <person name="Newling K."/>
        </authorList>
    </citation>
    <scope>NUCLEOTIDE SEQUENCE [LARGE SCALE GENOMIC DNA]</scope>
</reference>
<dbReference type="PANTHER" id="PTHR33784:SF37">
    <property type="entry name" value="F-BOX DOMAIN-CONTAINING PROTEIN"/>
    <property type="match status" value="1"/>
</dbReference>
<dbReference type="EMBL" id="CAKOAT010187266">
    <property type="protein sequence ID" value="CAH8354071.1"/>
    <property type="molecule type" value="Genomic_DNA"/>
</dbReference>
<dbReference type="AlphaFoldDB" id="A0ABC8K5G1"/>
<dbReference type="InterPro" id="IPR040338">
    <property type="entry name" value="At1g67623-like"/>
</dbReference>
<comment type="caution">
    <text evidence="1">The sequence shown here is derived from an EMBL/GenBank/DDBJ whole genome shotgun (WGS) entry which is preliminary data.</text>
</comment>
<keyword evidence="2" id="KW-1185">Reference proteome</keyword>
<proteinExistence type="predicted"/>
<dbReference type="Proteomes" id="UP001642260">
    <property type="component" value="Unassembled WGS sequence"/>
</dbReference>
<evidence type="ECO:0000313" key="1">
    <source>
        <dbReference type="EMBL" id="CAH8354071.1"/>
    </source>
</evidence>
<protein>
    <recommendedName>
        <fullName evidence="3">F-box protein</fullName>
    </recommendedName>
</protein>
<evidence type="ECO:0008006" key="3">
    <source>
        <dbReference type="Google" id="ProtNLM"/>
    </source>
</evidence>
<dbReference type="PANTHER" id="PTHR33784">
    <property type="entry name" value="OS05G0482100 PROTEIN"/>
    <property type="match status" value="1"/>
</dbReference>
<organism evidence="1 2">
    <name type="scientific">Eruca vesicaria subsp. sativa</name>
    <name type="common">Garden rocket</name>
    <name type="synonym">Eruca sativa</name>
    <dbReference type="NCBI Taxonomy" id="29727"/>
    <lineage>
        <taxon>Eukaryota</taxon>
        <taxon>Viridiplantae</taxon>
        <taxon>Streptophyta</taxon>
        <taxon>Embryophyta</taxon>
        <taxon>Tracheophyta</taxon>
        <taxon>Spermatophyta</taxon>
        <taxon>Magnoliopsida</taxon>
        <taxon>eudicotyledons</taxon>
        <taxon>Gunneridae</taxon>
        <taxon>Pentapetalae</taxon>
        <taxon>rosids</taxon>
        <taxon>malvids</taxon>
        <taxon>Brassicales</taxon>
        <taxon>Brassicaceae</taxon>
        <taxon>Brassiceae</taxon>
        <taxon>Eruca</taxon>
    </lineage>
</organism>
<accession>A0ABC8K5G1</accession>
<sequence>MANFNSSLPPSLLHKIFFKVATSNLWDFGSARVAFSWFILIGKEKYFYRSADLFHLNEWIDEVNALTIFRLSCYQFGNPETIYLQGMYELSVLHLLDAGRKKKIHLSGERGLLLAKYVDGMLNLAFSVDDRGFVHNYSSFTREFVDRMYHMITKEIFSGHWAYKKT</sequence>
<evidence type="ECO:0000313" key="2">
    <source>
        <dbReference type="Proteomes" id="UP001642260"/>
    </source>
</evidence>
<gene>
    <name evidence="1" type="ORF">ERUC_LOCUS19826</name>
</gene>